<dbReference type="Pfam" id="PF00578">
    <property type="entry name" value="AhpC-TSA"/>
    <property type="match status" value="1"/>
</dbReference>
<evidence type="ECO:0000256" key="5">
    <source>
        <dbReference type="ARBA" id="ARBA00022862"/>
    </source>
</evidence>
<dbReference type="CDD" id="cd03017">
    <property type="entry name" value="PRX_BCP"/>
    <property type="match status" value="1"/>
</dbReference>
<dbReference type="PROSITE" id="PS51352">
    <property type="entry name" value="THIOREDOXIN_2"/>
    <property type="match status" value="1"/>
</dbReference>
<dbReference type="PANTHER" id="PTHR42801">
    <property type="entry name" value="THIOREDOXIN-DEPENDENT PEROXIDE REDUCTASE"/>
    <property type="match status" value="1"/>
</dbReference>
<dbReference type="GO" id="GO:0008379">
    <property type="term" value="F:thioredoxin peroxidase activity"/>
    <property type="evidence" value="ECO:0007669"/>
    <property type="project" value="TreeGrafter"/>
</dbReference>
<dbReference type="RefSeq" id="WP_086077993.1">
    <property type="nucleotide sequence ID" value="NZ_CP021111.1"/>
</dbReference>
<evidence type="ECO:0000256" key="10">
    <source>
        <dbReference type="ARBA" id="ARBA00038489"/>
    </source>
</evidence>
<feature type="chain" id="PRO_5012009497" description="thioredoxin-dependent peroxiredoxin" evidence="14">
    <location>
        <begin position="23"/>
        <end position="180"/>
    </location>
</feature>
<dbReference type="InterPro" id="IPR024706">
    <property type="entry name" value="Peroxiredoxin_AhpC-typ"/>
</dbReference>
<organism evidence="16 17">
    <name type="scientific">Bordetella genomosp. 13</name>
    <dbReference type="NCBI Taxonomy" id="463040"/>
    <lineage>
        <taxon>Bacteria</taxon>
        <taxon>Pseudomonadati</taxon>
        <taxon>Pseudomonadota</taxon>
        <taxon>Betaproteobacteria</taxon>
        <taxon>Burkholderiales</taxon>
        <taxon>Alcaligenaceae</taxon>
        <taxon>Bordetella</taxon>
    </lineage>
</organism>
<evidence type="ECO:0000256" key="12">
    <source>
        <dbReference type="ARBA" id="ARBA00049091"/>
    </source>
</evidence>
<evidence type="ECO:0000256" key="14">
    <source>
        <dbReference type="SAM" id="SignalP"/>
    </source>
</evidence>
<protein>
    <recommendedName>
        <fullName evidence="3">thioredoxin-dependent peroxiredoxin</fullName>
        <ecNumber evidence="3">1.11.1.24</ecNumber>
    </recommendedName>
    <alternativeName>
        <fullName evidence="9">Thioredoxin peroxidase</fullName>
    </alternativeName>
    <alternativeName>
        <fullName evidence="11">Thioredoxin-dependent peroxiredoxin Bcp</fullName>
    </alternativeName>
</protein>
<comment type="subunit">
    <text evidence="2">Monomer.</text>
</comment>
<name>A0A1W6ZA76_9BORD</name>
<dbReference type="EC" id="1.11.1.24" evidence="3"/>
<evidence type="ECO:0000256" key="13">
    <source>
        <dbReference type="PIRSR" id="PIRSR000239-1"/>
    </source>
</evidence>
<dbReference type="Gene3D" id="3.40.30.10">
    <property type="entry name" value="Glutaredoxin"/>
    <property type="match status" value="1"/>
</dbReference>
<dbReference type="Proteomes" id="UP000194161">
    <property type="component" value="Chromosome"/>
</dbReference>
<dbReference type="InterPro" id="IPR050924">
    <property type="entry name" value="Peroxiredoxin_BCP/PrxQ"/>
</dbReference>
<accession>A0A1W6ZA76</accession>
<comment type="similarity">
    <text evidence="10">Belongs to the peroxiredoxin family. BCP/PrxQ subfamily.</text>
</comment>
<keyword evidence="7" id="KW-1015">Disulfide bond</keyword>
<dbReference type="InterPro" id="IPR013766">
    <property type="entry name" value="Thioredoxin_domain"/>
</dbReference>
<evidence type="ECO:0000256" key="4">
    <source>
        <dbReference type="ARBA" id="ARBA00022559"/>
    </source>
</evidence>
<dbReference type="SUPFAM" id="SSF52833">
    <property type="entry name" value="Thioredoxin-like"/>
    <property type="match status" value="1"/>
</dbReference>
<dbReference type="EMBL" id="CP021111">
    <property type="protein sequence ID" value="ARP94227.1"/>
    <property type="molecule type" value="Genomic_DNA"/>
</dbReference>
<sequence length="180" mass="19245">MKHPVLAVVFTLTLGAAAAAHAALQAGSQAPDFTAEAALGGQAFTFKLGEALAKGPVVLYFYPAAFTQGCSLEARSFAEAIDQYKALGATVVGVSADNMETLKKFSLADCAGKFAVAADADRSVMRRYDAVHQRNPDMAQRISYVIAPDGKILYEYTDMNPERHVANTLKALRDWKARAG</sequence>
<feature type="signal peptide" evidence="14">
    <location>
        <begin position="1"/>
        <end position="22"/>
    </location>
</feature>
<evidence type="ECO:0000256" key="9">
    <source>
        <dbReference type="ARBA" id="ARBA00032824"/>
    </source>
</evidence>
<evidence type="ECO:0000256" key="8">
    <source>
        <dbReference type="ARBA" id="ARBA00023284"/>
    </source>
</evidence>
<reference evidence="16 17" key="1">
    <citation type="submission" date="2017-05" db="EMBL/GenBank/DDBJ databases">
        <title>Complete and WGS of Bordetella genogroups.</title>
        <authorList>
            <person name="Spilker T."/>
            <person name="LiPuma J."/>
        </authorList>
    </citation>
    <scope>NUCLEOTIDE SEQUENCE [LARGE SCALE GENOMIC DNA]</scope>
    <source>
        <strain evidence="16 17">AU7206</strain>
    </source>
</reference>
<keyword evidence="5" id="KW-0049">Antioxidant</keyword>
<keyword evidence="4" id="KW-0575">Peroxidase</keyword>
<feature type="active site" description="Cysteine sulfenic acid (-SOH) intermediate; for peroxidase activity" evidence="13">
    <location>
        <position position="70"/>
    </location>
</feature>
<dbReference type="PIRSF" id="PIRSF000239">
    <property type="entry name" value="AHPC"/>
    <property type="match status" value="1"/>
</dbReference>
<dbReference type="GO" id="GO:0045454">
    <property type="term" value="P:cell redox homeostasis"/>
    <property type="evidence" value="ECO:0007669"/>
    <property type="project" value="TreeGrafter"/>
</dbReference>
<evidence type="ECO:0000256" key="6">
    <source>
        <dbReference type="ARBA" id="ARBA00023002"/>
    </source>
</evidence>
<dbReference type="KEGG" id="bgm:CAL15_07445"/>
<feature type="domain" description="Thioredoxin" evidence="15">
    <location>
        <begin position="24"/>
        <end position="177"/>
    </location>
</feature>
<keyword evidence="14" id="KW-0732">Signal</keyword>
<comment type="function">
    <text evidence="1">Thiol-specific peroxidase that catalyzes the reduction of hydrogen peroxide and organic hydroperoxides to water and alcohols, respectively. Plays a role in cell protection against oxidative stress by detoxifying peroxides and as sensor of hydrogen peroxide-mediated signaling events.</text>
</comment>
<evidence type="ECO:0000313" key="16">
    <source>
        <dbReference type="EMBL" id="ARP94227.1"/>
    </source>
</evidence>
<evidence type="ECO:0000256" key="11">
    <source>
        <dbReference type="ARBA" id="ARBA00042639"/>
    </source>
</evidence>
<dbReference type="InterPro" id="IPR036249">
    <property type="entry name" value="Thioredoxin-like_sf"/>
</dbReference>
<gene>
    <name evidence="16" type="ORF">CAL15_07445</name>
</gene>
<dbReference type="InterPro" id="IPR000866">
    <property type="entry name" value="AhpC/TSA"/>
</dbReference>
<dbReference type="STRING" id="463040.CAL15_07445"/>
<evidence type="ECO:0000256" key="3">
    <source>
        <dbReference type="ARBA" id="ARBA00013017"/>
    </source>
</evidence>
<keyword evidence="6" id="KW-0560">Oxidoreductase</keyword>
<keyword evidence="17" id="KW-1185">Reference proteome</keyword>
<evidence type="ECO:0000259" key="15">
    <source>
        <dbReference type="PROSITE" id="PS51352"/>
    </source>
</evidence>
<evidence type="ECO:0000256" key="7">
    <source>
        <dbReference type="ARBA" id="ARBA00023157"/>
    </source>
</evidence>
<evidence type="ECO:0000313" key="17">
    <source>
        <dbReference type="Proteomes" id="UP000194161"/>
    </source>
</evidence>
<dbReference type="GO" id="GO:0034599">
    <property type="term" value="P:cellular response to oxidative stress"/>
    <property type="evidence" value="ECO:0007669"/>
    <property type="project" value="TreeGrafter"/>
</dbReference>
<comment type="catalytic activity">
    <reaction evidence="12">
        <text>a hydroperoxide + [thioredoxin]-dithiol = an alcohol + [thioredoxin]-disulfide + H2O</text>
        <dbReference type="Rhea" id="RHEA:62620"/>
        <dbReference type="Rhea" id="RHEA-COMP:10698"/>
        <dbReference type="Rhea" id="RHEA-COMP:10700"/>
        <dbReference type="ChEBI" id="CHEBI:15377"/>
        <dbReference type="ChEBI" id="CHEBI:29950"/>
        <dbReference type="ChEBI" id="CHEBI:30879"/>
        <dbReference type="ChEBI" id="CHEBI:35924"/>
        <dbReference type="ChEBI" id="CHEBI:50058"/>
        <dbReference type="EC" id="1.11.1.24"/>
    </reaction>
</comment>
<dbReference type="GO" id="GO:0005737">
    <property type="term" value="C:cytoplasm"/>
    <property type="evidence" value="ECO:0007669"/>
    <property type="project" value="TreeGrafter"/>
</dbReference>
<proteinExistence type="inferred from homology"/>
<evidence type="ECO:0000256" key="1">
    <source>
        <dbReference type="ARBA" id="ARBA00003330"/>
    </source>
</evidence>
<evidence type="ECO:0000256" key="2">
    <source>
        <dbReference type="ARBA" id="ARBA00011245"/>
    </source>
</evidence>
<dbReference type="AlphaFoldDB" id="A0A1W6ZA76"/>
<keyword evidence="8" id="KW-0676">Redox-active center</keyword>
<dbReference type="PANTHER" id="PTHR42801:SF4">
    <property type="entry name" value="AHPC_TSA FAMILY PROTEIN"/>
    <property type="match status" value="1"/>
</dbReference>
<dbReference type="OrthoDB" id="5572803at2"/>